<dbReference type="AlphaFoldDB" id="A0A7Y4M5A4"/>
<reference evidence="3 4" key="1">
    <citation type="submission" date="2020-03" db="EMBL/GenBank/DDBJ databases">
        <title>Bradyrhizobium diversity isolated from nodules of Muelleranthus trifoliolatus.</title>
        <authorList>
            <person name="Klepa M."/>
            <person name="Helene L."/>
            <person name="Hungria M."/>
        </authorList>
    </citation>
    <scope>NUCLEOTIDE SEQUENCE [LARGE SCALE GENOMIC DNA]</scope>
    <source>
        <strain evidence="3 4">WSM 1744</strain>
    </source>
</reference>
<evidence type="ECO:0008006" key="5">
    <source>
        <dbReference type="Google" id="ProtNLM"/>
    </source>
</evidence>
<dbReference type="Proteomes" id="UP000528734">
    <property type="component" value="Unassembled WGS sequence"/>
</dbReference>
<comment type="caution">
    <text evidence="3">The sequence shown here is derived from an EMBL/GenBank/DDBJ whole genome shotgun (WGS) entry which is preliminary data.</text>
</comment>
<evidence type="ECO:0000313" key="3">
    <source>
        <dbReference type="EMBL" id="NOJ50371.1"/>
    </source>
</evidence>
<accession>A0A7Y4M5A4</accession>
<evidence type="ECO:0000256" key="1">
    <source>
        <dbReference type="SAM" id="Coils"/>
    </source>
</evidence>
<evidence type="ECO:0000256" key="2">
    <source>
        <dbReference type="SAM" id="MobiDB-lite"/>
    </source>
</evidence>
<feature type="compositionally biased region" description="Basic and acidic residues" evidence="2">
    <location>
        <begin position="190"/>
        <end position="216"/>
    </location>
</feature>
<proteinExistence type="predicted"/>
<feature type="compositionally biased region" description="Polar residues" evidence="2">
    <location>
        <begin position="412"/>
        <end position="426"/>
    </location>
</feature>
<keyword evidence="1" id="KW-0175">Coiled coil</keyword>
<organism evidence="3 4">
    <name type="scientific">Bradyrhizobium archetypum</name>
    <dbReference type="NCBI Taxonomy" id="2721160"/>
    <lineage>
        <taxon>Bacteria</taxon>
        <taxon>Pseudomonadati</taxon>
        <taxon>Pseudomonadota</taxon>
        <taxon>Alphaproteobacteria</taxon>
        <taxon>Hyphomicrobiales</taxon>
        <taxon>Nitrobacteraceae</taxon>
        <taxon>Bradyrhizobium</taxon>
    </lineage>
</organism>
<keyword evidence="4" id="KW-1185">Reference proteome</keyword>
<gene>
    <name evidence="3" type="ORF">HCN50_29740</name>
</gene>
<dbReference type="RefSeq" id="WP_171713416.1">
    <property type="nucleotide sequence ID" value="NZ_JAAVLW010000011.1"/>
</dbReference>
<dbReference type="EMBL" id="JAAVLW010000011">
    <property type="protein sequence ID" value="NOJ50371.1"/>
    <property type="molecule type" value="Genomic_DNA"/>
</dbReference>
<name>A0A7Y4M5A4_9BRAD</name>
<evidence type="ECO:0000313" key="4">
    <source>
        <dbReference type="Proteomes" id="UP000528734"/>
    </source>
</evidence>
<sequence>MAKKPDHLADFEADDSGGVLSNLLADEDELDRRALWRIGSWGVAATAAVILAVMANQSSLGLKRDQVAAADLTRQAQQIQTVARETQNEARRLAAAIETLNTDRDRLYARVTSLEQGLDSVTGAIGRQGPASASPPAPSAEPPAVQSPPPSPTAGPVAAAPPTAPVPNKSAAGIAAAEPGPATVSSAAKDTAKPDPAKADNGKPETAKADTVKQDAAKASPATPLMASQSMMAPPDPAAARLIEPGKASGPVIASPLPDVVASASSDSDAEDAGPQVSLQRTEFGVDLGTANSVNGLRALWRGLLKSRSNAPLAPLRPIIVIKEGTNGLGMQLRLVAGPLNDAGAAARICAVLMENNRPCETAIFDGQRLSLNDPPPTAAKPGPRRRGIAKQSAATVVEEPPKKPEPPPEPTQTTFSSIFGKKNSQ</sequence>
<protein>
    <recommendedName>
        <fullName evidence="5">SPOR domain-containing protein</fullName>
    </recommendedName>
</protein>
<feature type="compositionally biased region" description="Low complexity" evidence="2">
    <location>
        <begin position="171"/>
        <end position="182"/>
    </location>
</feature>
<feature type="region of interest" description="Disordered" evidence="2">
    <location>
        <begin position="367"/>
        <end position="426"/>
    </location>
</feature>
<feature type="compositionally biased region" description="Pro residues" evidence="2">
    <location>
        <begin position="133"/>
        <end position="153"/>
    </location>
</feature>
<feature type="region of interest" description="Disordered" evidence="2">
    <location>
        <begin position="119"/>
        <end position="243"/>
    </location>
</feature>
<feature type="coiled-coil region" evidence="1">
    <location>
        <begin position="69"/>
        <end position="103"/>
    </location>
</feature>